<dbReference type="SUPFAM" id="SSF51215">
    <property type="entry name" value="Regulatory protein AraC"/>
    <property type="match status" value="1"/>
</dbReference>
<dbReference type="InterPro" id="IPR050204">
    <property type="entry name" value="AraC_XylS_family_regulators"/>
</dbReference>
<evidence type="ECO:0000256" key="3">
    <source>
        <dbReference type="ARBA" id="ARBA00023159"/>
    </source>
</evidence>
<dbReference type="EMBL" id="VUNS01000022">
    <property type="protein sequence ID" value="MST98670.1"/>
    <property type="molecule type" value="Genomic_DNA"/>
</dbReference>
<dbReference type="InterPro" id="IPR018062">
    <property type="entry name" value="HTH_AraC-typ_CS"/>
</dbReference>
<keyword evidence="7" id="KW-1185">Reference proteome</keyword>
<keyword evidence="2" id="KW-0238">DNA-binding</keyword>
<sequence length="260" mass="30056">MQGINRPTELLGVSIFIAPANRPIRPVEIAPGTEIVEVMIGGRIFFEQEGTVREYERGTIFWHTAGEYTIFRTPPDDPYRCLAVRFRVPEDRRTVPRVSGWSSEPALDAFVDEAVGRFHDETIDRTYLCEYVHRRLFWESYICSRRNAAAAYPKPLARALAMMRDTKVLTFSVRDMALRAGVSEPYLYALFHKHLGVSPHQYLLNYRLRLARIRLAGSDDNIKTISEECGFENLESFYRAFRRTSGMPPGEYRRRQQPNG</sequence>
<proteinExistence type="predicted"/>
<dbReference type="RefSeq" id="WP_106052693.1">
    <property type="nucleotide sequence ID" value="NZ_CALXOB010000002.1"/>
</dbReference>
<evidence type="ECO:0000256" key="2">
    <source>
        <dbReference type="ARBA" id="ARBA00023125"/>
    </source>
</evidence>
<dbReference type="InterPro" id="IPR018060">
    <property type="entry name" value="HTH_AraC"/>
</dbReference>
<dbReference type="PROSITE" id="PS00041">
    <property type="entry name" value="HTH_ARAC_FAMILY_1"/>
    <property type="match status" value="1"/>
</dbReference>
<dbReference type="AlphaFoldDB" id="A0A844G4D9"/>
<dbReference type="Proteomes" id="UP000435649">
    <property type="component" value="Unassembled WGS sequence"/>
</dbReference>
<gene>
    <name evidence="6" type="ORF">FYJ85_16650</name>
</gene>
<dbReference type="GO" id="GO:0003700">
    <property type="term" value="F:DNA-binding transcription factor activity"/>
    <property type="evidence" value="ECO:0007669"/>
    <property type="project" value="InterPro"/>
</dbReference>
<feature type="domain" description="HTH araC/xylS-type" evidence="5">
    <location>
        <begin position="157"/>
        <end position="255"/>
    </location>
</feature>
<dbReference type="InterPro" id="IPR037923">
    <property type="entry name" value="HTH-like"/>
</dbReference>
<keyword evidence="1" id="KW-0805">Transcription regulation</keyword>
<evidence type="ECO:0000256" key="4">
    <source>
        <dbReference type="ARBA" id="ARBA00023163"/>
    </source>
</evidence>
<protein>
    <submittedName>
        <fullName evidence="6">Helix-turn-helix transcriptional regulator</fullName>
    </submittedName>
</protein>
<dbReference type="InterPro" id="IPR020449">
    <property type="entry name" value="Tscrpt_reg_AraC-type_HTH"/>
</dbReference>
<keyword evidence="3" id="KW-0010">Activator</keyword>
<organism evidence="6 7">
    <name type="scientific">Victivallis lenta</name>
    <dbReference type="NCBI Taxonomy" id="2606640"/>
    <lineage>
        <taxon>Bacteria</taxon>
        <taxon>Pseudomonadati</taxon>
        <taxon>Lentisphaerota</taxon>
        <taxon>Lentisphaeria</taxon>
        <taxon>Victivallales</taxon>
        <taxon>Victivallaceae</taxon>
        <taxon>Victivallis</taxon>
    </lineage>
</organism>
<dbReference type="Gene3D" id="1.10.10.60">
    <property type="entry name" value="Homeodomain-like"/>
    <property type="match status" value="2"/>
</dbReference>
<comment type="caution">
    <text evidence="6">The sequence shown here is derived from an EMBL/GenBank/DDBJ whole genome shotgun (WGS) entry which is preliminary data.</text>
</comment>
<dbReference type="GO" id="GO:0043565">
    <property type="term" value="F:sequence-specific DNA binding"/>
    <property type="evidence" value="ECO:0007669"/>
    <property type="project" value="InterPro"/>
</dbReference>
<dbReference type="SMART" id="SM00342">
    <property type="entry name" value="HTH_ARAC"/>
    <property type="match status" value="1"/>
</dbReference>
<evidence type="ECO:0000313" key="7">
    <source>
        <dbReference type="Proteomes" id="UP000435649"/>
    </source>
</evidence>
<dbReference type="PRINTS" id="PR00032">
    <property type="entry name" value="HTHARAC"/>
</dbReference>
<accession>A0A844G4D9</accession>
<evidence type="ECO:0000256" key="1">
    <source>
        <dbReference type="ARBA" id="ARBA00023015"/>
    </source>
</evidence>
<dbReference type="SUPFAM" id="SSF46689">
    <property type="entry name" value="Homeodomain-like"/>
    <property type="match status" value="2"/>
</dbReference>
<name>A0A844G4D9_9BACT</name>
<keyword evidence="4" id="KW-0804">Transcription</keyword>
<dbReference type="InterPro" id="IPR009057">
    <property type="entry name" value="Homeodomain-like_sf"/>
</dbReference>
<evidence type="ECO:0000259" key="5">
    <source>
        <dbReference type="PROSITE" id="PS01124"/>
    </source>
</evidence>
<reference evidence="6 7" key="1">
    <citation type="submission" date="2019-08" db="EMBL/GenBank/DDBJ databases">
        <title>In-depth cultivation of the pig gut microbiome towards novel bacterial diversity and tailored functional studies.</title>
        <authorList>
            <person name="Wylensek D."/>
            <person name="Hitch T.C.A."/>
            <person name="Clavel T."/>
        </authorList>
    </citation>
    <scope>NUCLEOTIDE SEQUENCE [LARGE SCALE GENOMIC DNA]</scope>
    <source>
        <strain evidence="6 7">BBE-744-WT-12</strain>
    </source>
</reference>
<dbReference type="PANTHER" id="PTHR46796">
    <property type="entry name" value="HTH-TYPE TRANSCRIPTIONAL ACTIVATOR RHAS-RELATED"/>
    <property type="match status" value="1"/>
</dbReference>
<dbReference type="PROSITE" id="PS01124">
    <property type="entry name" value="HTH_ARAC_FAMILY_2"/>
    <property type="match status" value="1"/>
</dbReference>
<dbReference type="Pfam" id="PF12833">
    <property type="entry name" value="HTH_18"/>
    <property type="match status" value="1"/>
</dbReference>
<evidence type="ECO:0000313" key="6">
    <source>
        <dbReference type="EMBL" id="MST98670.1"/>
    </source>
</evidence>